<dbReference type="SUPFAM" id="SSF53474">
    <property type="entry name" value="alpha/beta-Hydrolases"/>
    <property type="match status" value="1"/>
</dbReference>
<accession>A0A2W1N0Z6</accession>
<evidence type="ECO:0000313" key="2">
    <source>
        <dbReference type="Proteomes" id="UP000249248"/>
    </source>
</evidence>
<dbReference type="InterPro" id="IPR011990">
    <property type="entry name" value="TPR-like_helical_dom_sf"/>
</dbReference>
<dbReference type="Pfam" id="PF00756">
    <property type="entry name" value="Esterase"/>
    <property type="match status" value="1"/>
</dbReference>
<dbReference type="EMBL" id="QKSB01000004">
    <property type="protein sequence ID" value="PZE17210.1"/>
    <property type="molecule type" value="Genomic_DNA"/>
</dbReference>
<organism evidence="1 2">
    <name type="scientific">Putridiphycobacter roseus</name>
    <dbReference type="NCBI Taxonomy" id="2219161"/>
    <lineage>
        <taxon>Bacteria</taxon>
        <taxon>Pseudomonadati</taxon>
        <taxon>Bacteroidota</taxon>
        <taxon>Flavobacteriia</taxon>
        <taxon>Flavobacteriales</taxon>
        <taxon>Crocinitomicaceae</taxon>
        <taxon>Putridiphycobacter</taxon>
    </lineage>
</organism>
<dbReference type="InterPro" id="IPR029058">
    <property type="entry name" value="AB_hydrolase_fold"/>
</dbReference>
<sequence>MRKLLKLFILFIFIHNNLYAQEYERYKTLLDSTFRSSHLGFDKDIRVTVPFDWQANAVQSFPLIIIFDSQNQRSHQYIINTIDYLTSNEQMPASVVISVSSDEANRYKETLHLASNEKGAALANEQFIFDELIPMAEKHFHAENFRMLIGHSRYGYFTTAMFSSRIHDLNAVISLSPFFTQKNVDLTDSIATLSEVQLKAHKYYRFGIGNDYPADYASMQQTLQSLNHPMVHAKGVFFKSADHNVTPGLTIAPALYEIFETWSLIQADYFSNEQKDLSIMNELAEKITQHYGAPLAFSLGILNGKGWYFFGEEEYEKAIQAWEIMLKSYPNFTEAYLYIMEAQNALKQNTESSKAKFLAGLKTTAIYSSEEKAELMKELDNLQSKLPKQEN</sequence>
<comment type="caution">
    <text evidence="1">The sequence shown here is derived from an EMBL/GenBank/DDBJ whole genome shotgun (WGS) entry which is preliminary data.</text>
</comment>
<evidence type="ECO:0000313" key="1">
    <source>
        <dbReference type="EMBL" id="PZE17210.1"/>
    </source>
</evidence>
<proteinExistence type="predicted"/>
<dbReference type="Gene3D" id="3.40.50.1820">
    <property type="entry name" value="alpha/beta hydrolase"/>
    <property type="match status" value="1"/>
</dbReference>
<dbReference type="SUPFAM" id="SSF48452">
    <property type="entry name" value="TPR-like"/>
    <property type="match status" value="1"/>
</dbReference>
<dbReference type="OrthoDB" id="9784036at2"/>
<dbReference type="AlphaFoldDB" id="A0A2W1N0Z6"/>
<evidence type="ECO:0008006" key="3">
    <source>
        <dbReference type="Google" id="ProtNLM"/>
    </source>
</evidence>
<dbReference type="Proteomes" id="UP000249248">
    <property type="component" value="Unassembled WGS sequence"/>
</dbReference>
<dbReference type="RefSeq" id="WP_111062735.1">
    <property type="nucleotide sequence ID" value="NZ_JBHUCU010000016.1"/>
</dbReference>
<keyword evidence="2" id="KW-1185">Reference proteome</keyword>
<dbReference type="InterPro" id="IPR000801">
    <property type="entry name" value="Esterase-like"/>
</dbReference>
<gene>
    <name evidence="1" type="ORF">DNU06_08020</name>
</gene>
<reference evidence="1 2" key="1">
    <citation type="submission" date="2018-06" db="EMBL/GenBank/DDBJ databases">
        <title>The draft genome sequence of Crocinitomix sp. SM1701.</title>
        <authorList>
            <person name="Zhang X."/>
        </authorList>
    </citation>
    <scope>NUCLEOTIDE SEQUENCE [LARGE SCALE GENOMIC DNA]</scope>
    <source>
        <strain evidence="1 2">SM1701</strain>
    </source>
</reference>
<dbReference type="PANTHER" id="PTHR48098:SF6">
    <property type="entry name" value="FERRI-BACILLIBACTIN ESTERASE BESA"/>
    <property type="match status" value="1"/>
</dbReference>
<dbReference type="InterPro" id="IPR050583">
    <property type="entry name" value="Mycobacterial_A85_antigen"/>
</dbReference>
<dbReference type="PANTHER" id="PTHR48098">
    <property type="entry name" value="ENTEROCHELIN ESTERASE-RELATED"/>
    <property type="match status" value="1"/>
</dbReference>
<protein>
    <recommendedName>
        <fullName evidence="3">Esterase</fullName>
    </recommendedName>
</protein>
<name>A0A2W1N0Z6_9FLAO</name>